<organism evidence="2 3">
    <name type="scientific">Metallosphaera cuprina (strain Ar-4)</name>
    <dbReference type="NCBI Taxonomy" id="1006006"/>
    <lineage>
        <taxon>Archaea</taxon>
        <taxon>Thermoproteota</taxon>
        <taxon>Thermoprotei</taxon>
        <taxon>Sulfolobales</taxon>
        <taxon>Sulfolobaceae</taxon>
        <taxon>Metallosphaera</taxon>
    </lineage>
</organism>
<name>F4G2Q2_METCR</name>
<protein>
    <submittedName>
        <fullName evidence="2">Peptidase A5, thermopsin</fullName>
    </submittedName>
</protein>
<dbReference type="Pfam" id="PF05317">
    <property type="entry name" value="Thermopsin"/>
    <property type="match status" value="1"/>
</dbReference>
<dbReference type="EMBL" id="CP002656">
    <property type="protein sequence ID" value="AEB95100.1"/>
    <property type="molecule type" value="Genomic_DNA"/>
</dbReference>
<dbReference type="AlphaFoldDB" id="F4G2Q2"/>
<dbReference type="eggNOG" id="arCOG03675">
    <property type="taxonomic scope" value="Archaea"/>
</dbReference>
<evidence type="ECO:0000313" key="3">
    <source>
        <dbReference type="Proteomes" id="UP000007812"/>
    </source>
</evidence>
<proteinExistence type="predicted"/>
<dbReference type="eggNOG" id="arCOG03671">
    <property type="taxonomic scope" value="Archaea"/>
</dbReference>
<sequence>MGRLSLILAIIIIIGVMINVPQVSQTVSYANVGVNKLISEHVPKKVNEMALPPARGNMSAIGKFYPNGVTLPSNPEPAQMGIADFGIGPNGPCILTTTQFEGCVLINNLQSVTSTSQGTSQCVSFQLNVVLNYDNQGSQYALWVQDVAFYNTQTNQINFENNIWNFTSPGANVTAVSGNGSLYPSGSTKFYAYGPGSIQGNFITLSLPSKFYLLVNVSTNAYGQPVIYFWYNDGYGWINYDTVTVTNAFSSSNVYFLVDGYQYAGNGLYYDAELDMVGPGDLTCADIISSNVALNLAYWNGNNFQTVINAYNSGGDTGETSNNVRSGAYYYVYTGQMIAGLHAGSGTRHWLWQENGVSLLDINTGITNGYLVVYNSSLPYSLGVQYGLQVPFINGRAELTLLPMNYSVLAYTNAGELMGEAEVTGQYGQSVTTGVTQFSISLPTQLTIYQNTYTKIGVNVNAYGNVIFNVISPPGIYAYLNQNPLHVSGTGTDVLTISVGNVPPGTYQVILNATLFNGFYKIVPITVVVQSRLVTSIFSYKTVGNGVPQSPILNLTFPNGTSTTLSLNPYTVINVPPGTIYTVQSIIQQGNVRWATPNSSTGVINSEQTINLVYFNQYLVTFSFTVQGGTGYVDPTITFYSFGQRVNETPGTYWVDYGSTYSYPQTLEGSNSEERWISNSTNGQITFPQTVNVYYQNQYFIKLVSQVPIYALINGENESLSSGWYDQGTTIYAENVTYYPSPYERYVITSITPQSFEVNSYETVVVQSKVQFFVNVVSPIPVHASINGVNTNLTPSWIDQGTQITLQNYTFYEGKLERYVILSFFPASITLNSPTTFKVNAQKQFLVSINNVSTWYPAGSTLVLNASVPFYESATFKGNYTLSPGSQIVVNGPITENLVIGPNYLFILSLVSIAVIVVLTLVLIRRK</sequence>
<keyword evidence="1" id="KW-0812">Transmembrane</keyword>
<dbReference type="HOGENOM" id="CLU_315850_0_0_2"/>
<dbReference type="Proteomes" id="UP000007812">
    <property type="component" value="Chromosome"/>
</dbReference>
<keyword evidence="3" id="KW-1185">Reference proteome</keyword>
<gene>
    <name evidence="2" type="ordered locus">Mcup_0995</name>
</gene>
<accession>F4G2Q2</accession>
<dbReference type="PATRIC" id="fig|1006006.8.peg.987"/>
<dbReference type="InterPro" id="IPR007981">
    <property type="entry name" value="Peptidase_A5"/>
</dbReference>
<evidence type="ECO:0000313" key="2">
    <source>
        <dbReference type="EMBL" id="AEB95100.1"/>
    </source>
</evidence>
<reference evidence="2 3" key="1">
    <citation type="journal article" date="2011" name="J. Bacteriol.">
        <title>Complete genome sequence of Metallosphaera cuprina, a metal sulfide-oxidizing archaeon from a hot spring.</title>
        <authorList>
            <person name="Liu L.J."/>
            <person name="You X.Y."/>
            <person name="Zheng H."/>
            <person name="Wang S."/>
            <person name="Jiang C.Y."/>
            <person name="Liu S.J."/>
        </authorList>
    </citation>
    <scope>NUCLEOTIDE SEQUENCE [LARGE SCALE GENOMIC DNA]</scope>
    <source>
        <strain evidence="2 3">Ar-4</strain>
    </source>
</reference>
<keyword evidence="1" id="KW-0472">Membrane</keyword>
<dbReference type="OrthoDB" id="36243at2157"/>
<feature type="transmembrane region" description="Helical" evidence="1">
    <location>
        <begin position="904"/>
        <end position="924"/>
    </location>
</feature>
<dbReference type="RefSeq" id="WP_013737598.1">
    <property type="nucleotide sequence ID" value="NC_015435.1"/>
</dbReference>
<keyword evidence="1" id="KW-1133">Transmembrane helix</keyword>
<dbReference type="GeneID" id="25394689"/>
<evidence type="ECO:0000256" key="1">
    <source>
        <dbReference type="SAM" id="Phobius"/>
    </source>
</evidence>
<dbReference type="KEGG" id="mcn:Mcup_0995"/>